<keyword evidence="7" id="KW-0436">Ligase</keyword>
<dbReference type="InterPro" id="IPR007016">
    <property type="entry name" value="O-antigen_ligase-rel_domated"/>
</dbReference>
<evidence type="ECO:0000256" key="4">
    <source>
        <dbReference type="ARBA" id="ARBA00023136"/>
    </source>
</evidence>
<reference evidence="7 8" key="1">
    <citation type="journal article" date="2019" name="Int. J. Syst. Evol. Microbiol.">
        <title>The Global Catalogue of Microorganisms (GCM) 10K type strain sequencing project: providing services to taxonomists for standard genome sequencing and annotation.</title>
        <authorList>
            <consortium name="The Broad Institute Genomics Platform"/>
            <consortium name="The Broad Institute Genome Sequencing Center for Infectious Disease"/>
            <person name="Wu L."/>
            <person name="Ma J."/>
        </authorList>
    </citation>
    <scope>NUCLEOTIDE SEQUENCE [LARGE SCALE GENOMIC DNA]</scope>
    <source>
        <strain evidence="7 8">RDMS1</strain>
    </source>
</reference>
<dbReference type="EMBL" id="JBHTAX010000001">
    <property type="protein sequence ID" value="MFC7189325.1"/>
    <property type="molecule type" value="Genomic_DNA"/>
</dbReference>
<evidence type="ECO:0000313" key="8">
    <source>
        <dbReference type="Proteomes" id="UP001596417"/>
    </source>
</evidence>
<feature type="transmembrane region" description="Helical" evidence="5">
    <location>
        <begin position="16"/>
        <end position="34"/>
    </location>
</feature>
<keyword evidence="8" id="KW-1185">Reference proteome</keyword>
<evidence type="ECO:0000259" key="6">
    <source>
        <dbReference type="Pfam" id="PF04932"/>
    </source>
</evidence>
<accession>A0ABD5YP63</accession>
<protein>
    <submittedName>
        <fullName evidence="7">O-antigen ligase family protein</fullName>
    </submittedName>
</protein>
<dbReference type="InterPro" id="IPR051533">
    <property type="entry name" value="WaaL-like"/>
</dbReference>
<evidence type="ECO:0000256" key="5">
    <source>
        <dbReference type="SAM" id="Phobius"/>
    </source>
</evidence>
<evidence type="ECO:0000256" key="1">
    <source>
        <dbReference type="ARBA" id="ARBA00004141"/>
    </source>
</evidence>
<dbReference type="Proteomes" id="UP001596417">
    <property type="component" value="Unassembled WGS sequence"/>
</dbReference>
<proteinExistence type="predicted"/>
<dbReference type="GO" id="GO:0016874">
    <property type="term" value="F:ligase activity"/>
    <property type="evidence" value="ECO:0007669"/>
    <property type="project" value="UniProtKB-KW"/>
</dbReference>
<gene>
    <name evidence="7" type="ORF">ACFQL7_05340</name>
</gene>
<dbReference type="PANTHER" id="PTHR37422:SF13">
    <property type="entry name" value="LIPOPOLYSACCHARIDE BIOSYNTHESIS PROTEIN PA4999-RELATED"/>
    <property type="match status" value="1"/>
</dbReference>
<name>A0ABD5YP63_9EURY</name>
<feature type="transmembrane region" description="Helical" evidence="5">
    <location>
        <begin position="41"/>
        <end position="61"/>
    </location>
</feature>
<feature type="transmembrane region" description="Helical" evidence="5">
    <location>
        <begin position="148"/>
        <end position="167"/>
    </location>
</feature>
<dbReference type="PANTHER" id="PTHR37422">
    <property type="entry name" value="TEICHURONIC ACID BIOSYNTHESIS PROTEIN TUAE"/>
    <property type="match status" value="1"/>
</dbReference>
<comment type="subcellular location">
    <subcellularLocation>
        <location evidence="1">Membrane</location>
        <topology evidence="1">Multi-pass membrane protein</topology>
    </subcellularLocation>
</comment>
<feature type="domain" description="O-antigen ligase-related" evidence="6">
    <location>
        <begin position="2"/>
        <end position="128"/>
    </location>
</feature>
<keyword evidence="4 5" id="KW-0472">Membrane</keyword>
<keyword evidence="3 5" id="KW-1133">Transmembrane helix</keyword>
<dbReference type="RefSeq" id="WP_390204836.1">
    <property type="nucleotide sequence ID" value="NZ_JBHTAX010000001.1"/>
</dbReference>
<evidence type="ECO:0000256" key="2">
    <source>
        <dbReference type="ARBA" id="ARBA00022692"/>
    </source>
</evidence>
<organism evidence="7 8">
    <name type="scientific">Halocatena marina</name>
    <dbReference type="NCBI Taxonomy" id="2934937"/>
    <lineage>
        <taxon>Archaea</taxon>
        <taxon>Methanobacteriati</taxon>
        <taxon>Methanobacteriota</taxon>
        <taxon>Stenosarchaea group</taxon>
        <taxon>Halobacteria</taxon>
        <taxon>Halobacteriales</taxon>
        <taxon>Natronomonadaceae</taxon>
        <taxon>Halocatena</taxon>
    </lineage>
</organism>
<dbReference type="AlphaFoldDB" id="A0ABD5YP63"/>
<dbReference type="GO" id="GO:0016020">
    <property type="term" value="C:membrane"/>
    <property type="evidence" value="ECO:0007669"/>
    <property type="project" value="UniProtKB-SubCell"/>
</dbReference>
<feature type="transmembrane region" description="Helical" evidence="5">
    <location>
        <begin position="113"/>
        <end position="136"/>
    </location>
</feature>
<sequence>MLLINSVGLYFSQSRASFLAAAVSLALYVSYVVLGRRRLPYAMAGLTGVVLLFVLSMPIVGVTPSGRFSLWAGSIEAFLNDPSLFGAGLITPGEYIAPYVSEPYKGQNPHNSYLVIFLRAGFIGGIAYAGIVVGSLITGVRRNQQVDVSALALAFGFGIHQMFEGYTLFQHEISSIIATLSFGFLILSDLWIETDRVSQ</sequence>
<evidence type="ECO:0000256" key="3">
    <source>
        <dbReference type="ARBA" id="ARBA00022989"/>
    </source>
</evidence>
<keyword evidence="2 5" id="KW-0812">Transmembrane</keyword>
<evidence type="ECO:0000313" key="7">
    <source>
        <dbReference type="EMBL" id="MFC7189325.1"/>
    </source>
</evidence>
<comment type="caution">
    <text evidence="7">The sequence shown here is derived from an EMBL/GenBank/DDBJ whole genome shotgun (WGS) entry which is preliminary data.</text>
</comment>
<dbReference type="Pfam" id="PF04932">
    <property type="entry name" value="Wzy_C"/>
    <property type="match status" value="1"/>
</dbReference>
<feature type="transmembrane region" description="Helical" evidence="5">
    <location>
        <begin position="173"/>
        <end position="192"/>
    </location>
</feature>